<dbReference type="PROSITE" id="PS00092">
    <property type="entry name" value="N6_MTASE"/>
    <property type="match status" value="1"/>
</dbReference>
<dbReference type="RefSeq" id="WP_261236329.1">
    <property type="nucleotide sequence ID" value="NZ_JAMXFA010000025.1"/>
</dbReference>
<protein>
    <recommendedName>
        <fullName evidence="1">site-specific DNA-methyltransferase (adenine-specific)</fullName>
        <ecNumber evidence="1">2.1.1.72</ecNumber>
    </recommendedName>
</protein>
<keyword evidence="4" id="KW-0949">S-adenosyl-L-methionine</keyword>
<evidence type="ECO:0000256" key="2">
    <source>
        <dbReference type="ARBA" id="ARBA00022603"/>
    </source>
</evidence>
<dbReference type="InterPro" id="IPR011639">
    <property type="entry name" value="MethylTrfase_TaqI-like_dom"/>
</dbReference>
<dbReference type="EC" id="2.1.1.72" evidence="1"/>
<dbReference type="Proteomes" id="UP001525961">
    <property type="component" value="Unassembled WGS sequence"/>
</dbReference>
<dbReference type="Pfam" id="PF07669">
    <property type="entry name" value="Eco57I"/>
    <property type="match status" value="2"/>
</dbReference>
<evidence type="ECO:0000313" key="8">
    <source>
        <dbReference type="EMBL" id="MCT7979637.1"/>
    </source>
</evidence>
<evidence type="ECO:0000256" key="3">
    <source>
        <dbReference type="ARBA" id="ARBA00022679"/>
    </source>
</evidence>
<keyword evidence="9" id="KW-1185">Reference proteome</keyword>
<keyword evidence="3" id="KW-0808">Transferase</keyword>
<dbReference type="InterPro" id="IPR007421">
    <property type="entry name" value="Schlafen_AlbA_2_dom"/>
</dbReference>
<evidence type="ECO:0000256" key="5">
    <source>
        <dbReference type="ARBA" id="ARBA00047942"/>
    </source>
</evidence>
<dbReference type="Pfam" id="PF04326">
    <property type="entry name" value="SLFN_AlbA_2"/>
    <property type="match status" value="1"/>
</dbReference>
<dbReference type="Gene3D" id="3.30.950.30">
    <property type="entry name" value="Schlafen, AAA domain"/>
    <property type="match status" value="1"/>
</dbReference>
<feature type="domain" description="Type II methyltransferase M.TaqI-like" evidence="7">
    <location>
        <begin position="465"/>
        <end position="699"/>
    </location>
</feature>
<dbReference type="PANTHER" id="PTHR33841:SF1">
    <property type="entry name" value="DNA METHYLTRANSFERASE A"/>
    <property type="match status" value="1"/>
</dbReference>
<keyword evidence="8" id="KW-0067">ATP-binding</keyword>
<sequence length="1331" mass="151381">MTIDFQKARPLLQEFQFSDLFVQQLGWSYPAADKSVRMEVEGQVYSRSPVAELSGVGVFEVLAENGEIPNATARMAIYKEIAELVRENMLIFVGKNRTQCVWYWVKRDGNKLYPRDHVYVKREPCDLLLSKISALYVSLEELESLSVIDVAQRLQAGLDVERITKKFFEDFKQQHLEFLSAIRGIDKEGDRRWYTSVLLNRLMFVYFLQRKGFIDGGKTLYLQEKLTESQQRGTDLFYRDFLPALFFDGFAKPVDQRSPAVMALIGDIKYLNGGLFLTHQIEQNYPDIAIPDEAFEKVFALFAGYSWNLDDTLEGKENEINPAVLGYIFEKYINQKAFGAYYTRAEITEYLCDKTINKLILDRINQANAPRQFETITELLTKLDAKLCRQLLEEILPTLSLLDPACGSGAFLVAAMKTLIYVYSNVIATVKVRITDHYLNTWLTQVESEHPSLNYYIKKRIITDNLYGVDIMEEATEIAKLRLFLALVSSAHNVKELEPLPNIDFNIMAGNSLIGLIRVDETGFDAVNSGTKGKGKKKDSEPVAFQGNLLQPLAASAYQKILTDKNDSIDLYKKHAFQPGEQEGTSQESRLLMLRGHIEQLNRESQDKLNLLLLDEFSSRLGIKYQEVQISGKPKKRVLKIDDIAALKPFHWGYHFDRVLQRGGFDVIIANPPWEIFKPNAREFFLQHSELVNKSKMDIKAFEKEQSQILEDPKIAAAWLEYQSQFPHLSAYYRSAEQYQNQVSIVNGKKAGTDINLYKLFLEQCFNLLRPGGECGIIIPSGIYTDLGAKQLREMLFSQSNIDALFGLSNEKFIFEGVHHSFKFCLITFAKGGVTDSFWAAFRIHPREAIRINQLDTFLNNPDEHLVISLPLVRRLSPDSLSVMEFKSDVDIQIAEKMLKFPLLGENMAGKWNLRLTSEFHMTNDSYLFKQQPGKGKFPLYEGKMIHQFTHLYAEPRYWVDEGEARKALLGKKSTDNSQKLDYQCYRFAYRAIARSTDSRTLIGTILPKNVVCGHSLNVASAIENNQYMLLICAVLNSVCFDFALRQKVSANLTLFFLYQTPVPRLTAADRFFAEIVDRAAKLICTTPEFDELAQEVGLSSHQDGVTDEGDRAQLRAELDGIIAHIYGLNEEEFTYILSTFPLVSESVKEATLEAYRNFAPLSGDSEIINLITQGEGHQLEFKSTARWNLRENKKDKAMEHEIVKTVAGFLNASGGTLLIGINDDGVPLGLKSDYQTLKKSSPDGLALFLNNDLLLREIGKECGTLWEITVHQVSGFELCRVVVQPSPKPIYVKVKDKAGKEEDCFYLRSNNSTVKLSLKEAVEYAKTRWG</sequence>
<keyword evidence="8" id="KW-0547">Nucleotide-binding</keyword>
<dbReference type="EMBL" id="JAMXFA010000025">
    <property type="protein sequence ID" value="MCT7979637.1"/>
    <property type="molecule type" value="Genomic_DNA"/>
</dbReference>
<dbReference type="PANTHER" id="PTHR33841">
    <property type="entry name" value="DNA METHYLTRANSFERASE YEEA-RELATED"/>
    <property type="match status" value="1"/>
</dbReference>
<dbReference type="InterPro" id="IPR050953">
    <property type="entry name" value="N4_N6_ade-DNA_methylase"/>
</dbReference>
<evidence type="ECO:0000259" key="7">
    <source>
        <dbReference type="Pfam" id="PF07669"/>
    </source>
</evidence>
<feature type="domain" description="Type II methyltransferase M.TaqI-like" evidence="7">
    <location>
        <begin position="747"/>
        <end position="813"/>
    </location>
</feature>
<reference evidence="8 9" key="1">
    <citation type="journal article" date="2022" name="Front. Microbiol.">
        <title>High genomic differentiation and limited gene flow indicate recent cryptic speciation within the genus Laspinema (cyanobacteria).</title>
        <authorList>
            <person name="Stanojkovic A."/>
            <person name="Skoupy S."/>
            <person name="Skaloud P."/>
            <person name="Dvorak P."/>
        </authorList>
    </citation>
    <scope>NUCLEOTIDE SEQUENCE [LARGE SCALE GENOMIC DNA]</scope>
    <source>
        <strain evidence="8 9">D3b</strain>
    </source>
</reference>
<dbReference type="InterPro" id="IPR029063">
    <property type="entry name" value="SAM-dependent_MTases_sf"/>
</dbReference>
<dbReference type="SUPFAM" id="SSF53335">
    <property type="entry name" value="S-adenosyl-L-methionine-dependent methyltransferases"/>
    <property type="match status" value="1"/>
</dbReference>
<organism evidence="8 9">
    <name type="scientific">Laspinema olomoucense D3b</name>
    <dbReference type="NCBI Taxonomy" id="2953688"/>
    <lineage>
        <taxon>Bacteria</taxon>
        <taxon>Bacillati</taxon>
        <taxon>Cyanobacteriota</taxon>
        <taxon>Cyanophyceae</taxon>
        <taxon>Oscillatoriophycideae</taxon>
        <taxon>Oscillatoriales</taxon>
        <taxon>Laspinemataceae</taxon>
        <taxon>Laspinema</taxon>
        <taxon>Laspinema olomoucense</taxon>
    </lineage>
</organism>
<keyword evidence="2" id="KW-0489">Methyltransferase</keyword>
<proteinExistence type="predicted"/>
<gene>
    <name evidence="8" type="ORF">NG792_18125</name>
</gene>
<evidence type="ECO:0000259" key="6">
    <source>
        <dbReference type="Pfam" id="PF04326"/>
    </source>
</evidence>
<evidence type="ECO:0000256" key="4">
    <source>
        <dbReference type="ARBA" id="ARBA00022691"/>
    </source>
</evidence>
<dbReference type="Gene3D" id="3.40.50.150">
    <property type="entry name" value="Vaccinia Virus protein VP39"/>
    <property type="match status" value="2"/>
</dbReference>
<comment type="caution">
    <text evidence="8">The sequence shown here is derived from an EMBL/GenBank/DDBJ whole genome shotgun (WGS) entry which is preliminary data.</text>
</comment>
<accession>A0ABT2NAP9</accession>
<evidence type="ECO:0000256" key="1">
    <source>
        <dbReference type="ARBA" id="ARBA00011900"/>
    </source>
</evidence>
<evidence type="ECO:0000313" key="9">
    <source>
        <dbReference type="Proteomes" id="UP001525961"/>
    </source>
</evidence>
<dbReference type="InterPro" id="IPR002052">
    <property type="entry name" value="DNA_methylase_N6_adenine_CS"/>
</dbReference>
<dbReference type="PRINTS" id="PR00507">
    <property type="entry name" value="N12N6MTFRASE"/>
</dbReference>
<dbReference type="GO" id="GO:0005524">
    <property type="term" value="F:ATP binding"/>
    <property type="evidence" value="ECO:0007669"/>
    <property type="project" value="UniProtKB-KW"/>
</dbReference>
<dbReference type="InterPro" id="IPR038461">
    <property type="entry name" value="Schlafen_AlbA_2_dom_sf"/>
</dbReference>
<feature type="domain" description="Schlafen AlbA-2" evidence="6">
    <location>
        <begin position="1176"/>
        <end position="1317"/>
    </location>
</feature>
<name>A0ABT2NAP9_9CYAN</name>
<comment type="catalytic activity">
    <reaction evidence="5">
        <text>a 2'-deoxyadenosine in DNA + S-adenosyl-L-methionine = an N(6)-methyl-2'-deoxyadenosine in DNA + S-adenosyl-L-homocysteine + H(+)</text>
        <dbReference type="Rhea" id="RHEA:15197"/>
        <dbReference type="Rhea" id="RHEA-COMP:12418"/>
        <dbReference type="Rhea" id="RHEA-COMP:12419"/>
        <dbReference type="ChEBI" id="CHEBI:15378"/>
        <dbReference type="ChEBI" id="CHEBI:57856"/>
        <dbReference type="ChEBI" id="CHEBI:59789"/>
        <dbReference type="ChEBI" id="CHEBI:90615"/>
        <dbReference type="ChEBI" id="CHEBI:90616"/>
        <dbReference type="EC" id="2.1.1.72"/>
    </reaction>
</comment>